<organism evidence="2">
    <name type="scientific">uncultured bacterium Contig46</name>
    <dbReference type="NCBI Taxonomy" id="1393580"/>
    <lineage>
        <taxon>Bacteria</taxon>
        <taxon>environmental samples</taxon>
    </lineage>
</organism>
<proteinExistence type="predicted"/>
<dbReference type="AlphaFoldDB" id="W0FMB7"/>
<accession>W0FMB7</accession>
<evidence type="ECO:0000256" key="1">
    <source>
        <dbReference type="SAM" id="SignalP"/>
    </source>
</evidence>
<evidence type="ECO:0000313" key="2">
    <source>
        <dbReference type="EMBL" id="AHF24140.1"/>
    </source>
</evidence>
<reference evidence="2" key="1">
    <citation type="journal article" date="2013" name="PLoS ONE">
        <title>Metagenomic insights into the carbohydrate-active enzymes carried by the microorganisms adhering to solid digesta in the rumen of cows.</title>
        <authorList>
            <person name="Wang L."/>
            <person name="Hatem A."/>
            <person name="Catalyurek U.V."/>
            <person name="Morrison M."/>
            <person name="Yu Z."/>
        </authorList>
    </citation>
    <scope>NUCLEOTIDE SEQUENCE</scope>
</reference>
<feature type="signal peptide" evidence="1">
    <location>
        <begin position="1"/>
        <end position="29"/>
    </location>
</feature>
<name>W0FMB7_9BACT</name>
<protein>
    <recommendedName>
        <fullName evidence="3">Lipoprotein</fullName>
    </recommendedName>
</protein>
<keyword evidence="1" id="KW-0732">Signal</keyword>
<sequence>MKKRTLRTRSILSWILLAFLLAGGSGTLAETGTEAEEMSAFQACLQKDQKYRTDPIVSADPSDLFYAARNADGDRLANFAEAQRYAAELGIAREFAFGTEDAIAGENGSTGRIMAGYDDYWLTDSKEPVFAGNRLRDEVEQALASEEARALVPAALWTEQRFQEIYGVSMKDFRPSRPRSGVYLFTLSPSACGWPGMPASDDEKSMKFAIDDVKKMLKTFTYGFEKNHSVLQVTGNPDTASVIVEMDIQFAFSGEYANNYHGYNMVVRLTALDAKTRKKISDFTVKGSLGYMVTLTKENHLHDYVWSEFPSWPREPPDKNTANYDRFINAIERFIAKAVQADNTTPEPFGELPALLEEENGKTNDPWLKAVLSSGAQNFRIRDGKLSFTLRSGNPLTDTPAETDDPAAFLTQAGQNALAHNLTVTVTLQDGFIGKKARQDILAAAKRAAADSKKAFGSREMAETFRKVYFPAPSGKFKKTEDIAEAASAMPASLFFYPYEDPAAAAIRFYGIKKCTLDVSGGPDRLALTVTGLTEEPLEIPLSLEDLARSGFSEAYEAMLQTE</sequence>
<dbReference type="EMBL" id="KC246785">
    <property type="protein sequence ID" value="AHF24140.1"/>
    <property type="molecule type" value="Genomic_DNA"/>
</dbReference>
<evidence type="ECO:0008006" key="3">
    <source>
        <dbReference type="Google" id="ProtNLM"/>
    </source>
</evidence>
<feature type="chain" id="PRO_5004788831" description="Lipoprotein" evidence="1">
    <location>
        <begin position="30"/>
        <end position="563"/>
    </location>
</feature>